<dbReference type="PANTHER" id="PTHR43792">
    <property type="entry name" value="GNAT FAMILY, PUTATIVE (AFU_ORTHOLOGUE AFUA_3G00765)-RELATED-RELATED"/>
    <property type="match status" value="1"/>
</dbReference>
<accession>A0ABS5DXT8</accession>
<dbReference type="SUPFAM" id="SSF55729">
    <property type="entry name" value="Acyl-CoA N-acyltransferases (Nat)"/>
    <property type="match status" value="1"/>
</dbReference>
<dbReference type="InterPro" id="IPR051531">
    <property type="entry name" value="N-acetyltransferase"/>
</dbReference>
<dbReference type="Gene3D" id="3.40.630.30">
    <property type="match status" value="1"/>
</dbReference>
<dbReference type="PROSITE" id="PS51186">
    <property type="entry name" value="GNAT"/>
    <property type="match status" value="1"/>
</dbReference>
<dbReference type="Pfam" id="PF13302">
    <property type="entry name" value="Acetyltransf_3"/>
    <property type="match status" value="1"/>
</dbReference>
<protein>
    <submittedName>
        <fullName evidence="2">GNAT family N-acetyltransferase</fullName>
    </submittedName>
</protein>
<evidence type="ECO:0000313" key="3">
    <source>
        <dbReference type="Proteomes" id="UP000672097"/>
    </source>
</evidence>
<dbReference type="Proteomes" id="UP000672097">
    <property type="component" value="Unassembled WGS sequence"/>
</dbReference>
<proteinExistence type="predicted"/>
<reference evidence="2 3" key="1">
    <citation type="submission" date="2021-04" db="EMBL/GenBank/DDBJ databases">
        <title>The genome sequence of type strain Ideonella paludis KCTC 32238.</title>
        <authorList>
            <person name="Liu Y."/>
        </authorList>
    </citation>
    <scope>NUCLEOTIDE SEQUENCE [LARGE SCALE GENOMIC DNA]</scope>
    <source>
        <strain evidence="2 3">KCTC 32238</strain>
    </source>
</reference>
<organism evidence="2 3">
    <name type="scientific">Ideonella paludis</name>
    <dbReference type="NCBI Taxonomy" id="1233411"/>
    <lineage>
        <taxon>Bacteria</taxon>
        <taxon>Pseudomonadati</taxon>
        <taxon>Pseudomonadota</taxon>
        <taxon>Betaproteobacteria</taxon>
        <taxon>Burkholderiales</taxon>
        <taxon>Sphaerotilaceae</taxon>
        <taxon>Ideonella</taxon>
    </lineage>
</organism>
<dbReference type="RefSeq" id="WP_210809281.1">
    <property type="nucleotide sequence ID" value="NZ_JAGQDG010000004.1"/>
</dbReference>
<dbReference type="InterPro" id="IPR000182">
    <property type="entry name" value="GNAT_dom"/>
</dbReference>
<dbReference type="InterPro" id="IPR016181">
    <property type="entry name" value="Acyl_CoA_acyltransferase"/>
</dbReference>
<dbReference type="PANTHER" id="PTHR43792:SF16">
    <property type="entry name" value="N-ACETYLTRANSFERASE DOMAIN-CONTAINING PROTEIN"/>
    <property type="match status" value="1"/>
</dbReference>
<evidence type="ECO:0000313" key="2">
    <source>
        <dbReference type="EMBL" id="MBQ0935965.1"/>
    </source>
</evidence>
<dbReference type="EMBL" id="JAGQDG010000004">
    <property type="protein sequence ID" value="MBQ0935965.1"/>
    <property type="molecule type" value="Genomic_DNA"/>
</dbReference>
<gene>
    <name evidence="2" type="ORF">KAK11_11565</name>
</gene>
<feature type="domain" description="N-acetyltransferase" evidence="1">
    <location>
        <begin position="4"/>
        <end position="167"/>
    </location>
</feature>
<keyword evidence="3" id="KW-1185">Reference proteome</keyword>
<evidence type="ECO:0000259" key="1">
    <source>
        <dbReference type="PROSITE" id="PS51186"/>
    </source>
</evidence>
<sequence length="169" mass="18834">MPELLYAPLLESDLEELAELLHCEAVYEFIGGMPSREEFDLWLRRSMAGPPDGPTGETWINVVVRLAATGRIIGRLEANVHDGLAEVAFLYGPTHWGSGFASQGLLWLHEHLRQHSEVRTLWATTHPDNYRSAGLLAKCGYTAIPTDALPVLYSYDEGDVVFRRTAAEL</sequence>
<comment type="caution">
    <text evidence="2">The sequence shown here is derived from an EMBL/GenBank/DDBJ whole genome shotgun (WGS) entry which is preliminary data.</text>
</comment>
<name>A0ABS5DXT8_9BURK</name>